<evidence type="ECO:0000313" key="8">
    <source>
        <dbReference type="EMBL" id="MFD1786024.1"/>
    </source>
</evidence>
<reference evidence="9" key="1">
    <citation type="journal article" date="2019" name="Int. J. Syst. Evol. Microbiol.">
        <title>The Global Catalogue of Microorganisms (GCM) 10K type strain sequencing project: providing services to taxonomists for standard genome sequencing and annotation.</title>
        <authorList>
            <consortium name="The Broad Institute Genomics Platform"/>
            <consortium name="The Broad Institute Genome Sequencing Center for Infectious Disease"/>
            <person name="Wu L."/>
            <person name="Ma J."/>
        </authorList>
    </citation>
    <scope>NUCLEOTIDE SEQUENCE [LARGE SCALE GENOMIC DNA]</scope>
    <source>
        <strain evidence="9">Q85</strain>
    </source>
</reference>
<dbReference type="CDD" id="cd18870">
    <property type="entry name" value="NUDIX_AcylCoAdiphos_Nudt19"/>
    <property type="match status" value="1"/>
</dbReference>
<keyword evidence="6" id="KW-0464">Manganese</keyword>
<dbReference type="SUPFAM" id="SSF55811">
    <property type="entry name" value="Nudix"/>
    <property type="match status" value="1"/>
</dbReference>
<dbReference type="Proteomes" id="UP001597283">
    <property type="component" value="Unassembled WGS sequence"/>
</dbReference>
<sequence length="250" mass="26622">MTDPTPIPAATVVIFRDRAGAPPEMLMVERSAAMVFAGGAMVFPGGRVDPGDHALAVALGLDDEEGVGRIAAARESIEEAGVAPGVMPGDSDTIARLRTLLHGGATMGAALDAVGATFDPHALLPFSRWLPLGMRHRIFDTHFYLARLPDDAPEPSVDATENSRLVWTTAADMLAEADAGRATIIFPTRRNLERLALFADFAAAAADARAHVIRPITPWFEDRDGVRHLCIPADLGYPVTAEPADTVRRA</sequence>
<dbReference type="PROSITE" id="PS51462">
    <property type="entry name" value="NUDIX"/>
    <property type="match status" value="1"/>
</dbReference>
<accession>A0ABW4N935</accession>
<evidence type="ECO:0000256" key="6">
    <source>
        <dbReference type="ARBA" id="ARBA00023211"/>
    </source>
</evidence>
<name>A0ABW4N935_9SPHN</name>
<dbReference type="PANTHER" id="PTHR12318">
    <property type="entry name" value="TESTOSTERONE-REGULATED PROTEIN RP2"/>
    <property type="match status" value="1"/>
</dbReference>
<dbReference type="EMBL" id="JBHUFC010000001">
    <property type="protein sequence ID" value="MFD1786024.1"/>
    <property type="molecule type" value="Genomic_DNA"/>
</dbReference>
<gene>
    <name evidence="8" type="ORF">ACFSC3_00415</name>
</gene>
<dbReference type="RefSeq" id="WP_380937625.1">
    <property type="nucleotide sequence ID" value="NZ_JBHUFC010000001.1"/>
</dbReference>
<keyword evidence="9" id="KW-1185">Reference proteome</keyword>
<keyword evidence="4 8" id="KW-0378">Hydrolase</keyword>
<dbReference type="GO" id="GO:0016787">
    <property type="term" value="F:hydrolase activity"/>
    <property type="evidence" value="ECO:0007669"/>
    <property type="project" value="UniProtKB-KW"/>
</dbReference>
<comment type="cofactor">
    <cofactor evidence="2">
        <name>Mg(2+)</name>
        <dbReference type="ChEBI" id="CHEBI:18420"/>
    </cofactor>
</comment>
<comment type="cofactor">
    <cofactor evidence="1">
        <name>Mn(2+)</name>
        <dbReference type="ChEBI" id="CHEBI:29035"/>
    </cofactor>
</comment>
<evidence type="ECO:0000313" key="9">
    <source>
        <dbReference type="Proteomes" id="UP001597283"/>
    </source>
</evidence>
<dbReference type="InterPro" id="IPR015797">
    <property type="entry name" value="NUDIX_hydrolase-like_dom_sf"/>
</dbReference>
<keyword evidence="3" id="KW-0479">Metal-binding</keyword>
<evidence type="ECO:0000259" key="7">
    <source>
        <dbReference type="PROSITE" id="PS51462"/>
    </source>
</evidence>
<keyword evidence="5" id="KW-0460">Magnesium</keyword>
<evidence type="ECO:0000256" key="4">
    <source>
        <dbReference type="ARBA" id="ARBA00022801"/>
    </source>
</evidence>
<dbReference type="Gene3D" id="3.90.79.10">
    <property type="entry name" value="Nucleoside Triphosphate Pyrophosphohydrolase"/>
    <property type="match status" value="1"/>
</dbReference>
<evidence type="ECO:0000256" key="3">
    <source>
        <dbReference type="ARBA" id="ARBA00022723"/>
    </source>
</evidence>
<dbReference type="InterPro" id="IPR039121">
    <property type="entry name" value="NUDT19"/>
</dbReference>
<feature type="domain" description="Nudix hydrolase" evidence="7">
    <location>
        <begin position="5"/>
        <end position="193"/>
    </location>
</feature>
<dbReference type="PANTHER" id="PTHR12318:SF0">
    <property type="entry name" value="ACYL-COENZYME A DIPHOSPHATASE NUDT19"/>
    <property type="match status" value="1"/>
</dbReference>
<comment type="caution">
    <text evidence="8">The sequence shown here is derived from an EMBL/GenBank/DDBJ whole genome shotgun (WGS) entry which is preliminary data.</text>
</comment>
<evidence type="ECO:0000256" key="2">
    <source>
        <dbReference type="ARBA" id="ARBA00001946"/>
    </source>
</evidence>
<organism evidence="8 9">
    <name type="scientific">Sphingomonas floccifaciens</name>
    <dbReference type="NCBI Taxonomy" id="1844115"/>
    <lineage>
        <taxon>Bacteria</taxon>
        <taxon>Pseudomonadati</taxon>
        <taxon>Pseudomonadota</taxon>
        <taxon>Alphaproteobacteria</taxon>
        <taxon>Sphingomonadales</taxon>
        <taxon>Sphingomonadaceae</taxon>
        <taxon>Sphingomonas</taxon>
    </lineage>
</organism>
<evidence type="ECO:0000256" key="1">
    <source>
        <dbReference type="ARBA" id="ARBA00001936"/>
    </source>
</evidence>
<evidence type="ECO:0000256" key="5">
    <source>
        <dbReference type="ARBA" id="ARBA00022842"/>
    </source>
</evidence>
<dbReference type="InterPro" id="IPR000086">
    <property type="entry name" value="NUDIX_hydrolase_dom"/>
</dbReference>
<proteinExistence type="predicted"/>
<protein>
    <submittedName>
        <fullName evidence="8">NUDIX hydrolase</fullName>
    </submittedName>
</protein>